<dbReference type="EMBL" id="AB767244">
    <property type="protein sequence ID" value="BAM68839.1"/>
    <property type="molecule type" value="Genomic_DNA"/>
</dbReference>
<reference evidence="2 3" key="1">
    <citation type="journal article" date="2013" name="Genome Announc.">
        <title>Complete Genome Sequence of a Novel Myovirus Which Infects Atypical Strains of Edwardsiella tarda.</title>
        <authorList>
            <person name="Yasuike M."/>
            <person name="Sugaya E."/>
            <person name="Nakamura Y."/>
            <person name="Shigenobu Y."/>
            <person name="Kawato Y."/>
            <person name="Kai W."/>
            <person name="Nagai S."/>
            <person name="Fujiwara A."/>
            <person name="Sano M."/>
            <person name="Kobayashi T."/>
            <person name="Nakai T."/>
        </authorList>
    </citation>
    <scope>NUCLEOTIDE SEQUENCE [LARGE SCALE GENOMIC DNA]</scope>
</reference>
<protein>
    <submittedName>
        <fullName evidence="2">Uncharacterized protein</fullName>
    </submittedName>
</protein>
<feature type="compositionally biased region" description="Polar residues" evidence="1">
    <location>
        <begin position="139"/>
        <end position="150"/>
    </location>
</feature>
<name>L0MX80_9CAUD</name>
<dbReference type="KEGG" id="vg:14515948"/>
<evidence type="ECO:0000313" key="2">
    <source>
        <dbReference type="EMBL" id="BAM68839.1"/>
    </source>
</evidence>
<dbReference type="Proteomes" id="UP000010365">
    <property type="component" value="Segment"/>
</dbReference>
<keyword evidence="3" id="KW-1185">Reference proteome</keyword>
<feature type="region of interest" description="Disordered" evidence="1">
    <location>
        <begin position="29"/>
        <end position="65"/>
    </location>
</feature>
<evidence type="ECO:0000256" key="1">
    <source>
        <dbReference type="SAM" id="MobiDB-lite"/>
    </source>
</evidence>
<accession>L0MX80</accession>
<organism evidence="2 3">
    <name type="scientific">Edwardsiella phage MSW-3</name>
    <dbReference type="NCBI Taxonomy" id="1264700"/>
    <lineage>
        <taxon>Viruses</taxon>
        <taxon>Duplodnaviria</taxon>
        <taxon>Heunggongvirae</taxon>
        <taxon>Uroviricota</taxon>
        <taxon>Caudoviricetes</taxon>
        <taxon>Yokohamavirus</taxon>
        <taxon>Yokohamavirus MSW3</taxon>
    </lineage>
</organism>
<evidence type="ECO:0000313" key="3">
    <source>
        <dbReference type="Proteomes" id="UP000010365"/>
    </source>
</evidence>
<dbReference type="GeneID" id="14515948"/>
<feature type="region of interest" description="Disordered" evidence="1">
    <location>
        <begin position="98"/>
        <end position="150"/>
    </location>
</feature>
<feature type="compositionally biased region" description="Low complexity" evidence="1">
    <location>
        <begin position="102"/>
        <end position="126"/>
    </location>
</feature>
<dbReference type="RefSeq" id="YP_007348931.1">
    <property type="nucleotide sequence ID" value="NC_020082.1"/>
</dbReference>
<sequence length="150" mass="15062">MSCSDITVQIIGDTADIQVYVTQAQQSATQAATSATDAQQAATQAASSATDAQQSAQQSATSASQAAATVVTVGRMQEHVDQVDARITGLVTSAGQARDEATTSAAQSSSSASQAASSATAASQAADRAERAPMRELQIGQTPVSWNGLG</sequence>
<proteinExistence type="predicted"/>